<evidence type="ECO:0000313" key="4">
    <source>
        <dbReference type="EMBL" id="RPE00899.1"/>
    </source>
</evidence>
<name>A0A3N4P3A9_9FLAO</name>
<dbReference type="PANTHER" id="PTHR43626">
    <property type="entry name" value="ACYL-COA N-ACYLTRANSFERASE"/>
    <property type="match status" value="1"/>
</dbReference>
<protein>
    <submittedName>
        <fullName evidence="4">GNAT family N-acetyltransferase</fullName>
    </submittedName>
</protein>
<dbReference type="Proteomes" id="UP000270856">
    <property type="component" value="Unassembled WGS sequence"/>
</dbReference>
<dbReference type="InterPro" id="IPR045039">
    <property type="entry name" value="NSI-like"/>
</dbReference>
<dbReference type="InterPro" id="IPR016181">
    <property type="entry name" value="Acyl_CoA_acyltransferase"/>
</dbReference>
<dbReference type="EMBL" id="RPFJ01000001">
    <property type="protein sequence ID" value="RPE00899.1"/>
    <property type="molecule type" value="Genomic_DNA"/>
</dbReference>
<comment type="caution">
    <text evidence="4">The sequence shown here is derived from an EMBL/GenBank/DDBJ whole genome shotgun (WGS) entry which is preliminary data.</text>
</comment>
<dbReference type="RefSeq" id="WP_123895957.1">
    <property type="nucleotide sequence ID" value="NZ_RPFJ01000001.1"/>
</dbReference>
<dbReference type="GO" id="GO:0005737">
    <property type="term" value="C:cytoplasm"/>
    <property type="evidence" value="ECO:0007669"/>
    <property type="project" value="TreeGrafter"/>
</dbReference>
<feature type="domain" description="N-acetyltransferase" evidence="3">
    <location>
        <begin position="1"/>
        <end position="142"/>
    </location>
</feature>
<sequence length="142" mass="16302">MKISLLKPSEVNDNLAKQVKDLFSLLNSEIKQKDLKELFNPKNDIVFAYCMDEEKLAGMALMCTYTVVSGYKGWVEDVVVHHDYRGQGLGRKLMNKLLEEGKRKGLSEILLFSNDKRKVAINLYKSLAFQQKHSGLYILKMD</sequence>
<evidence type="ECO:0000256" key="1">
    <source>
        <dbReference type="ARBA" id="ARBA00022679"/>
    </source>
</evidence>
<dbReference type="Pfam" id="PF00583">
    <property type="entry name" value="Acetyltransf_1"/>
    <property type="match status" value="1"/>
</dbReference>
<dbReference type="OrthoDB" id="273614at2"/>
<organism evidence="4 5">
    <name type="scientific">Aureibaculum marinum</name>
    <dbReference type="NCBI Taxonomy" id="2487930"/>
    <lineage>
        <taxon>Bacteria</taxon>
        <taxon>Pseudomonadati</taxon>
        <taxon>Bacteroidota</taxon>
        <taxon>Flavobacteriia</taxon>
        <taxon>Flavobacteriales</taxon>
        <taxon>Flavobacteriaceae</taxon>
        <taxon>Aureibaculum</taxon>
    </lineage>
</organism>
<keyword evidence="5" id="KW-1185">Reference proteome</keyword>
<evidence type="ECO:0000256" key="2">
    <source>
        <dbReference type="ARBA" id="ARBA00023315"/>
    </source>
</evidence>
<dbReference type="InterPro" id="IPR000182">
    <property type="entry name" value="GNAT_dom"/>
</dbReference>
<reference evidence="4 5" key="1">
    <citation type="submission" date="2018-11" db="EMBL/GenBank/DDBJ databases">
        <title>Aureibaculum marinum gen. nov., sp. nov., a member of the family Flavobacteriaceae isolated from the Bohai Sea.</title>
        <authorList>
            <person name="Ji X."/>
        </authorList>
    </citation>
    <scope>NUCLEOTIDE SEQUENCE [LARGE SCALE GENOMIC DNA]</scope>
    <source>
        <strain evidence="4 5">BH-SD17</strain>
    </source>
</reference>
<dbReference type="GO" id="GO:0008080">
    <property type="term" value="F:N-acetyltransferase activity"/>
    <property type="evidence" value="ECO:0007669"/>
    <property type="project" value="InterPro"/>
</dbReference>
<dbReference type="PANTHER" id="PTHR43626:SF4">
    <property type="entry name" value="GCN5-RELATED N-ACETYLTRANSFERASE 2, CHLOROPLASTIC"/>
    <property type="match status" value="1"/>
</dbReference>
<proteinExistence type="predicted"/>
<dbReference type="AlphaFoldDB" id="A0A3N4P3A9"/>
<dbReference type="SUPFAM" id="SSF55729">
    <property type="entry name" value="Acyl-CoA N-acyltransferases (Nat)"/>
    <property type="match status" value="1"/>
</dbReference>
<keyword evidence="1 4" id="KW-0808">Transferase</keyword>
<evidence type="ECO:0000259" key="3">
    <source>
        <dbReference type="PROSITE" id="PS51186"/>
    </source>
</evidence>
<dbReference type="PROSITE" id="PS51186">
    <property type="entry name" value="GNAT"/>
    <property type="match status" value="1"/>
</dbReference>
<evidence type="ECO:0000313" key="5">
    <source>
        <dbReference type="Proteomes" id="UP000270856"/>
    </source>
</evidence>
<keyword evidence="2" id="KW-0012">Acyltransferase</keyword>
<gene>
    <name evidence="4" type="ORF">EGM88_00695</name>
</gene>
<dbReference type="Gene3D" id="3.40.630.30">
    <property type="match status" value="1"/>
</dbReference>
<dbReference type="CDD" id="cd04301">
    <property type="entry name" value="NAT_SF"/>
    <property type="match status" value="1"/>
</dbReference>
<accession>A0A3N4P3A9</accession>